<evidence type="ECO:0000256" key="16">
    <source>
        <dbReference type="SAM" id="Phobius"/>
    </source>
</evidence>
<dbReference type="InterPro" id="IPR050396">
    <property type="entry name" value="Glycosyltr_51/Transpeptidase"/>
</dbReference>
<dbReference type="SUPFAM" id="SSF56601">
    <property type="entry name" value="beta-lactamase/transpeptidase-like"/>
    <property type="match status" value="1"/>
</dbReference>
<dbReference type="Gene3D" id="1.10.3810.10">
    <property type="entry name" value="Biosynthetic peptidoglycan transglycosylase-like"/>
    <property type="match status" value="1"/>
</dbReference>
<keyword evidence="6" id="KW-0328">Glycosyltransferase</keyword>
<accession>A0A2G1QTS2</accession>
<dbReference type="InterPro" id="IPR036950">
    <property type="entry name" value="PBP_transglycosylase"/>
</dbReference>
<evidence type="ECO:0000256" key="11">
    <source>
        <dbReference type="ARBA" id="ARBA00023268"/>
    </source>
</evidence>
<evidence type="ECO:0000256" key="2">
    <source>
        <dbReference type="ARBA" id="ARBA00007090"/>
    </source>
</evidence>
<dbReference type="Gene3D" id="3.40.710.10">
    <property type="entry name" value="DD-peptidase/beta-lactamase superfamily"/>
    <property type="match status" value="1"/>
</dbReference>
<dbReference type="GO" id="GO:0009252">
    <property type="term" value="P:peptidoglycan biosynthetic process"/>
    <property type="evidence" value="ECO:0007669"/>
    <property type="project" value="UniProtKB-UniPathway"/>
</dbReference>
<dbReference type="GO" id="GO:0030288">
    <property type="term" value="C:outer membrane-bounded periplasmic space"/>
    <property type="evidence" value="ECO:0007669"/>
    <property type="project" value="TreeGrafter"/>
</dbReference>
<comment type="catalytic activity">
    <reaction evidence="14">
        <text>[GlcNAc-(1-&gt;4)-Mur2Ac(oyl-L-Ala-gamma-D-Glu-L-Lys-D-Ala-D-Ala)](n)-di-trans,octa-cis-undecaprenyl diphosphate + beta-D-GlcNAc-(1-&gt;4)-Mur2Ac(oyl-L-Ala-gamma-D-Glu-L-Lys-D-Ala-D-Ala)-di-trans,octa-cis-undecaprenyl diphosphate = [GlcNAc-(1-&gt;4)-Mur2Ac(oyl-L-Ala-gamma-D-Glu-L-Lys-D-Ala-D-Ala)](n+1)-di-trans,octa-cis-undecaprenyl diphosphate + di-trans,octa-cis-undecaprenyl diphosphate + H(+)</text>
        <dbReference type="Rhea" id="RHEA:23708"/>
        <dbReference type="Rhea" id="RHEA-COMP:9602"/>
        <dbReference type="Rhea" id="RHEA-COMP:9603"/>
        <dbReference type="ChEBI" id="CHEBI:15378"/>
        <dbReference type="ChEBI" id="CHEBI:58405"/>
        <dbReference type="ChEBI" id="CHEBI:60033"/>
        <dbReference type="ChEBI" id="CHEBI:78435"/>
        <dbReference type="EC" id="2.4.99.28"/>
    </reaction>
</comment>
<evidence type="ECO:0000256" key="4">
    <source>
        <dbReference type="ARBA" id="ARBA00022645"/>
    </source>
</evidence>
<feature type="compositionally biased region" description="Basic residues" evidence="15">
    <location>
        <begin position="34"/>
        <end position="55"/>
    </location>
</feature>
<evidence type="ECO:0000256" key="1">
    <source>
        <dbReference type="ARBA" id="ARBA00004752"/>
    </source>
</evidence>
<keyword evidence="12" id="KW-0961">Cell wall biogenesis/degradation</keyword>
<dbReference type="GO" id="GO:0008360">
    <property type="term" value="P:regulation of cell shape"/>
    <property type="evidence" value="ECO:0007669"/>
    <property type="project" value="UniProtKB-KW"/>
</dbReference>
<feature type="region of interest" description="Disordered" evidence="15">
    <location>
        <begin position="1"/>
        <end position="55"/>
    </location>
</feature>
<sequence length="742" mass="79727">MARRKTGKRIEPTFEGAGTRKRGLSVSDDDRVVPGRKAKAPAAKRKKAGSARKTANTRKRRGFFGLLRGLMYWSLILGIWGGIAVAGLVAWYGAKLPSATTWEVPARPPNVKIVSVDGKLVANRGMTGGEAIGLHEMSPYIPQAVIAIEDRRFYSHFGIDPLGLARAMASNVMRGHLREGGSTLTQQLAKNMFLSMDRTIERKVQEVLLALWLEHEHTKDQILTMYLNRVYFGSGAYGVEAASRRYFNKSARDVTLAEAALLAGLLKAPSRLSPARDPKAAEARAKLVIAAMREQGMIGDTEYAHAMKAPATRAAAYWTGSENYVADRIMEELPGLIGDVKQDVIVDTTVDLTLQKLGEESIRQLIAKNGKGKRVGQGALVSIDGSGAVRAMVGGYDYANSQFDRASEARRQPGSTFKPFVYLAALEAGRRPDSVRTDAPVRIGKWTPENYHGKYFGKVTLATALKKSLNSVAAQLAQEVGPKTVAEVAHRMGIESDLSVNASIALGTSEVTPLELTAAYVPFANGGYRPDVYFIRRVTTTGGKVLYEHKAAAPRVVRPDYVAMMNYMMAGTVEDGTARRADFGWPAAGKTGTTQNSRDAWFVGYTANLVTGVWFGNDDGTPMKGVTGGSLPAEAWKTFMEAAHEGLPKAPLRGMWGPGAGNDNTPMAPVGTRGDLPMAGGDAPAPRPVASVGGNDVPRPAARPRGDGDRTASVSRPVPSVGVGEDTQRGRHVSILDVILGR</sequence>
<dbReference type="EMBL" id="PDVP01000001">
    <property type="protein sequence ID" value="PHP68860.1"/>
    <property type="molecule type" value="Genomic_DNA"/>
</dbReference>
<keyword evidence="7" id="KW-0808">Transferase</keyword>
<evidence type="ECO:0000256" key="15">
    <source>
        <dbReference type="SAM" id="MobiDB-lite"/>
    </source>
</evidence>
<keyword evidence="16" id="KW-1133">Transmembrane helix</keyword>
<evidence type="ECO:0000256" key="8">
    <source>
        <dbReference type="ARBA" id="ARBA00022801"/>
    </source>
</evidence>
<keyword evidence="9" id="KW-0133">Cell shape</keyword>
<comment type="similarity">
    <text evidence="2">In the C-terminal section; belongs to the transpeptidase family.</text>
</comment>
<dbReference type="InterPro" id="IPR023346">
    <property type="entry name" value="Lysozyme-like_dom_sf"/>
</dbReference>
<dbReference type="InterPro" id="IPR012338">
    <property type="entry name" value="Beta-lactam/transpept-like"/>
</dbReference>
<keyword evidence="11" id="KW-0511">Multifunctional enzyme</keyword>
<organism evidence="19 20">
    <name type="scientific">Zhengella mangrovi</name>
    <dbReference type="NCBI Taxonomy" id="1982044"/>
    <lineage>
        <taxon>Bacteria</taxon>
        <taxon>Pseudomonadati</taxon>
        <taxon>Pseudomonadota</taxon>
        <taxon>Alphaproteobacteria</taxon>
        <taxon>Hyphomicrobiales</taxon>
        <taxon>Notoacmeibacteraceae</taxon>
        <taxon>Zhengella</taxon>
    </lineage>
</organism>
<protein>
    <submittedName>
        <fullName evidence="19">Penicillin-binding protein</fullName>
    </submittedName>
</protein>
<evidence type="ECO:0000313" key="20">
    <source>
        <dbReference type="Proteomes" id="UP000221168"/>
    </source>
</evidence>
<evidence type="ECO:0000256" key="3">
    <source>
        <dbReference type="ARBA" id="ARBA00007739"/>
    </source>
</evidence>
<keyword evidence="20" id="KW-1185">Reference proteome</keyword>
<comment type="similarity">
    <text evidence="3">In the N-terminal section; belongs to the glycosyltransferase 51 family.</text>
</comment>
<dbReference type="AlphaFoldDB" id="A0A2G1QTS2"/>
<keyword evidence="8" id="KW-0378">Hydrolase</keyword>
<dbReference type="GO" id="GO:0006508">
    <property type="term" value="P:proteolysis"/>
    <property type="evidence" value="ECO:0007669"/>
    <property type="project" value="UniProtKB-KW"/>
</dbReference>
<comment type="pathway">
    <text evidence="1">Cell wall biogenesis; peptidoglycan biosynthesis.</text>
</comment>
<evidence type="ECO:0000256" key="6">
    <source>
        <dbReference type="ARBA" id="ARBA00022676"/>
    </source>
</evidence>
<dbReference type="InterPro" id="IPR001264">
    <property type="entry name" value="Glyco_trans_51"/>
</dbReference>
<keyword evidence="4" id="KW-0121">Carboxypeptidase</keyword>
<name>A0A2G1QTS2_9HYPH</name>
<keyword evidence="10" id="KW-0573">Peptidoglycan synthesis</keyword>
<keyword evidence="16" id="KW-0472">Membrane</keyword>
<dbReference type="Proteomes" id="UP000221168">
    <property type="component" value="Unassembled WGS sequence"/>
</dbReference>
<dbReference type="OrthoDB" id="9766909at2"/>
<dbReference type="FunFam" id="1.10.3810.10:FF:000001">
    <property type="entry name" value="Penicillin-binding protein 1A"/>
    <property type="match status" value="1"/>
</dbReference>
<dbReference type="RefSeq" id="WP_099303345.1">
    <property type="nucleotide sequence ID" value="NZ_PDVP01000001.1"/>
</dbReference>
<comment type="caution">
    <text evidence="19">The sequence shown here is derived from an EMBL/GenBank/DDBJ whole genome shotgun (WGS) entry which is preliminary data.</text>
</comment>
<dbReference type="SUPFAM" id="SSF53955">
    <property type="entry name" value="Lysozyme-like"/>
    <property type="match status" value="1"/>
</dbReference>
<evidence type="ECO:0000256" key="12">
    <source>
        <dbReference type="ARBA" id="ARBA00023316"/>
    </source>
</evidence>
<evidence type="ECO:0000256" key="5">
    <source>
        <dbReference type="ARBA" id="ARBA00022670"/>
    </source>
</evidence>
<dbReference type="UniPathway" id="UPA00219"/>
<feature type="domain" description="Penicillin-binding protein transpeptidase" evidence="17">
    <location>
        <begin position="386"/>
        <end position="606"/>
    </location>
</feature>
<evidence type="ECO:0000259" key="18">
    <source>
        <dbReference type="Pfam" id="PF00912"/>
    </source>
</evidence>
<keyword evidence="5" id="KW-0645">Protease</keyword>
<dbReference type="Pfam" id="PF00905">
    <property type="entry name" value="Transpeptidase"/>
    <property type="match status" value="1"/>
</dbReference>
<dbReference type="InterPro" id="IPR001460">
    <property type="entry name" value="PCN-bd_Tpept"/>
</dbReference>
<feature type="compositionally biased region" description="Low complexity" evidence="15">
    <location>
        <begin position="713"/>
        <end position="724"/>
    </location>
</feature>
<dbReference type="NCBIfam" id="TIGR02074">
    <property type="entry name" value="PBP_1a_fam"/>
    <property type="match status" value="1"/>
</dbReference>
<dbReference type="PANTHER" id="PTHR32282:SF33">
    <property type="entry name" value="PEPTIDOGLYCAN GLYCOSYLTRANSFERASE"/>
    <property type="match status" value="1"/>
</dbReference>
<evidence type="ECO:0000256" key="13">
    <source>
        <dbReference type="ARBA" id="ARBA00034000"/>
    </source>
</evidence>
<comment type="catalytic activity">
    <reaction evidence="13">
        <text>Preferential cleavage: (Ac)2-L-Lys-D-Ala-|-D-Ala. Also transpeptidation of peptidyl-alanyl moieties that are N-acyl substituents of D-alanine.</text>
        <dbReference type="EC" id="3.4.16.4"/>
    </reaction>
</comment>
<dbReference type="GO" id="GO:0009002">
    <property type="term" value="F:serine-type D-Ala-D-Ala carboxypeptidase activity"/>
    <property type="evidence" value="ECO:0007669"/>
    <property type="project" value="UniProtKB-EC"/>
</dbReference>
<dbReference type="GO" id="GO:0008955">
    <property type="term" value="F:peptidoglycan glycosyltransferase activity"/>
    <property type="evidence" value="ECO:0007669"/>
    <property type="project" value="UniProtKB-EC"/>
</dbReference>
<dbReference type="GO" id="GO:0008658">
    <property type="term" value="F:penicillin binding"/>
    <property type="evidence" value="ECO:0007669"/>
    <property type="project" value="InterPro"/>
</dbReference>
<evidence type="ECO:0000256" key="14">
    <source>
        <dbReference type="ARBA" id="ARBA00049902"/>
    </source>
</evidence>
<dbReference type="GO" id="GO:0071555">
    <property type="term" value="P:cell wall organization"/>
    <property type="evidence" value="ECO:0007669"/>
    <property type="project" value="UniProtKB-KW"/>
</dbReference>
<feature type="transmembrane region" description="Helical" evidence="16">
    <location>
        <begin position="70"/>
        <end position="94"/>
    </location>
</feature>
<evidence type="ECO:0000256" key="10">
    <source>
        <dbReference type="ARBA" id="ARBA00022984"/>
    </source>
</evidence>
<proteinExistence type="inferred from homology"/>
<dbReference type="Pfam" id="PF00912">
    <property type="entry name" value="Transgly"/>
    <property type="match status" value="1"/>
</dbReference>
<evidence type="ECO:0000259" key="17">
    <source>
        <dbReference type="Pfam" id="PF00905"/>
    </source>
</evidence>
<feature type="domain" description="Glycosyl transferase family 51" evidence="18">
    <location>
        <begin position="129"/>
        <end position="292"/>
    </location>
</feature>
<evidence type="ECO:0000256" key="7">
    <source>
        <dbReference type="ARBA" id="ARBA00022679"/>
    </source>
</evidence>
<evidence type="ECO:0000313" key="19">
    <source>
        <dbReference type="EMBL" id="PHP68860.1"/>
    </source>
</evidence>
<gene>
    <name evidence="19" type="ORF">CSC94_02390</name>
</gene>
<reference evidence="19 20" key="1">
    <citation type="submission" date="2017-10" db="EMBL/GenBank/DDBJ databases">
        <title>Sedimentibacterium mangrovi gen. nov., sp. nov., a novel member of family Phyllobacteriacea isolated from mangrove sediment.</title>
        <authorList>
            <person name="Liao H."/>
            <person name="Tian Y."/>
        </authorList>
    </citation>
    <scope>NUCLEOTIDE SEQUENCE [LARGE SCALE GENOMIC DNA]</scope>
    <source>
        <strain evidence="19 20">X9-2-2</strain>
    </source>
</reference>
<keyword evidence="16" id="KW-0812">Transmembrane</keyword>
<feature type="region of interest" description="Disordered" evidence="15">
    <location>
        <begin position="676"/>
        <end position="727"/>
    </location>
</feature>
<evidence type="ECO:0000256" key="9">
    <source>
        <dbReference type="ARBA" id="ARBA00022960"/>
    </source>
</evidence>
<dbReference type="PANTHER" id="PTHR32282">
    <property type="entry name" value="BINDING PROTEIN TRANSPEPTIDASE, PUTATIVE-RELATED"/>
    <property type="match status" value="1"/>
</dbReference>